<proteinExistence type="predicted"/>
<dbReference type="GO" id="GO:0003924">
    <property type="term" value="F:GTPase activity"/>
    <property type="evidence" value="ECO:0007669"/>
    <property type="project" value="InterPro"/>
</dbReference>
<dbReference type="Gene3D" id="1.10.400.10">
    <property type="entry name" value="GI Alpha 1, domain 2-like"/>
    <property type="match status" value="1"/>
</dbReference>
<dbReference type="SMART" id="SM00275">
    <property type="entry name" value="G_alpha"/>
    <property type="match status" value="1"/>
</dbReference>
<dbReference type="GO" id="GO:0031683">
    <property type="term" value="F:G-protein beta/gamma-subunit complex binding"/>
    <property type="evidence" value="ECO:0007669"/>
    <property type="project" value="InterPro"/>
</dbReference>
<dbReference type="InterPro" id="IPR027417">
    <property type="entry name" value="P-loop_NTPase"/>
</dbReference>
<evidence type="ECO:0000313" key="7">
    <source>
        <dbReference type="EMBL" id="KAJ3227057.1"/>
    </source>
</evidence>
<dbReference type="SUPFAM" id="SSF52540">
    <property type="entry name" value="P-loop containing nucleoside triphosphate hydrolases"/>
    <property type="match status" value="1"/>
</dbReference>
<protein>
    <submittedName>
        <fullName evidence="7">Guanine nucleotide-binding protein subunit alpha</fullName>
    </submittedName>
</protein>
<reference evidence="7" key="1">
    <citation type="submission" date="2020-05" db="EMBL/GenBank/DDBJ databases">
        <title>Phylogenomic resolution of chytrid fungi.</title>
        <authorList>
            <person name="Stajich J.E."/>
            <person name="Amses K."/>
            <person name="Simmons R."/>
            <person name="Seto K."/>
            <person name="Myers J."/>
            <person name="Bonds A."/>
            <person name="Quandt C.A."/>
            <person name="Barry K."/>
            <person name="Liu P."/>
            <person name="Grigoriev I."/>
            <person name="Longcore J.E."/>
            <person name="James T.Y."/>
        </authorList>
    </citation>
    <scope>NUCLEOTIDE SEQUENCE</scope>
    <source>
        <strain evidence="7">JEL0476</strain>
    </source>
</reference>
<dbReference type="AlphaFoldDB" id="A0AAD5UAX8"/>
<dbReference type="SUPFAM" id="SSF47895">
    <property type="entry name" value="Transducin (alpha subunit), insertion domain"/>
    <property type="match status" value="1"/>
</dbReference>
<keyword evidence="3 5" id="KW-0342">GTP-binding</keyword>
<dbReference type="InterPro" id="IPR001019">
    <property type="entry name" value="Gprotein_alpha_su"/>
</dbReference>
<sequence length="370" mass="43025">MNGAVSSSEKLALKRSKEIDEYLKKDKLLQSQNKKGPKILLLGSGDSGKTTVLKQMKLIHGNGFSKEERLEFKQRIFENILECINTLIESLQLLNIPLHSKSNNFYSNQIKEFALNDFTQSLILDKDKFTFPLYIINAIKMLWQDLGIKQCFSRANEFFLQDTAEYMLDNLDRFVDPNFIPSDEDILKTRYRTTQISETKFHIDNLIYRIYDVGGQRSLRLVWAPYFEGEIHAIQFIVSLASYDQQLVEAKNENRMIDSIELFKSICDNKLLEGVNFILFLNKIDLFERKILTSPIKDYFSDFEETNDDSKKLKNACRYFKNKFLCCNSQTERKIYTHFTCGTDTALMKVTINAVRDIVTRLALQASGIY</sequence>
<organism evidence="7 8">
    <name type="scientific">Clydaea vesicula</name>
    <dbReference type="NCBI Taxonomy" id="447962"/>
    <lineage>
        <taxon>Eukaryota</taxon>
        <taxon>Fungi</taxon>
        <taxon>Fungi incertae sedis</taxon>
        <taxon>Chytridiomycota</taxon>
        <taxon>Chytridiomycota incertae sedis</taxon>
        <taxon>Chytridiomycetes</taxon>
        <taxon>Lobulomycetales</taxon>
        <taxon>Lobulomycetaceae</taxon>
        <taxon>Clydaea</taxon>
    </lineage>
</organism>
<dbReference type="Pfam" id="PF00503">
    <property type="entry name" value="G-alpha"/>
    <property type="match status" value="1"/>
</dbReference>
<dbReference type="PANTHER" id="PTHR10218">
    <property type="entry name" value="GTP-BINDING PROTEIN ALPHA SUBUNIT"/>
    <property type="match status" value="1"/>
</dbReference>
<evidence type="ECO:0000256" key="5">
    <source>
        <dbReference type="PIRSR" id="PIRSR601019-1"/>
    </source>
</evidence>
<accession>A0AAD5UAX8</accession>
<dbReference type="EMBL" id="JADGJW010000023">
    <property type="protein sequence ID" value="KAJ3227057.1"/>
    <property type="molecule type" value="Genomic_DNA"/>
</dbReference>
<dbReference type="PROSITE" id="PS51882">
    <property type="entry name" value="G_ALPHA"/>
    <property type="match status" value="1"/>
</dbReference>
<dbReference type="GO" id="GO:0001664">
    <property type="term" value="F:G protein-coupled receptor binding"/>
    <property type="evidence" value="ECO:0007669"/>
    <property type="project" value="InterPro"/>
</dbReference>
<keyword evidence="1 6" id="KW-0479">Metal-binding</keyword>
<feature type="binding site" evidence="5">
    <location>
        <begin position="187"/>
        <end position="193"/>
    </location>
    <ligand>
        <name>GTP</name>
        <dbReference type="ChEBI" id="CHEBI:37565"/>
    </ligand>
</feature>
<dbReference type="GO" id="GO:0046872">
    <property type="term" value="F:metal ion binding"/>
    <property type="evidence" value="ECO:0007669"/>
    <property type="project" value="UniProtKB-KW"/>
</dbReference>
<keyword evidence="4" id="KW-0807">Transducer</keyword>
<evidence type="ECO:0000313" key="8">
    <source>
        <dbReference type="Proteomes" id="UP001211065"/>
    </source>
</evidence>
<dbReference type="CDD" id="cd00066">
    <property type="entry name" value="G-alpha"/>
    <property type="match status" value="1"/>
</dbReference>
<dbReference type="InterPro" id="IPR011025">
    <property type="entry name" value="GproteinA_insert"/>
</dbReference>
<feature type="binding site" evidence="6">
    <location>
        <position position="193"/>
    </location>
    <ligand>
        <name>Mg(2+)</name>
        <dbReference type="ChEBI" id="CHEBI:18420"/>
    </ligand>
</feature>
<dbReference type="PANTHER" id="PTHR10218:SF302">
    <property type="entry name" value="GUANINE NUCLEOTIDE-BINDING PROTEIN ALPHA-5 SUBUNIT"/>
    <property type="match status" value="1"/>
</dbReference>
<dbReference type="FunFam" id="3.40.50.300:FF:000720">
    <property type="entry name" value="Guanine nucleotide-binding protein G(k) subunit alpha"/>
    <property type="match status" value="1"/>
</dbReference>
<dbReference type="InterPro" id="IPR002975">
    <property type="entry name" value="Fungi_Gprotein_alpha"/>
</dbReference>
<feature type="binding site" evidence="6">
    <location>
        <position position="50"/>
    </location>
    <ligand>
        <name>Mg(2+)</name>
        <dbReference type="ChEBI" id="CHEBI:18420"/>
    </ligand>
</feature>
<comment type="caution">
    <text evidence="7">The sequence shown here is derived from an EMBL/GenBank/DDBJ whole genome shotgun (WGS) entry which is preliminary data.</text>
</comment>
<evidence type="ECO:0000256" key="2">
    <source>
        <dbReference type="ARBA" id="ARBA00022741"/>
    </source>
</evidence>
<dbReference type="PRINTS" id="PR01241">
    <property type="entry name" value="GPROTEINAFNG"/>
</dbReference>
<dbReference type="PRINTS" id="PR00318">
    <property type="entry name" value="GPROTEINA"/>
</dbReference>
<evidence type="ECO:0000256" key="4">
    <source>
        <dbReference type="ARBA" id="ARBA00023224"/>
    </source>
</evidence>
<dbReference type="GO" id="GO:0005525">
    <property type="term" value="F:GTP binding"/>
    <property type="evidence" value="ECO:0007669"/>
    <property type="project" value="UniProtKB-KW"/>
</dbReference>
<dbReference type="Proteomes" id="UP001211065">
    <property type="component" value="Unassembled WGS sequence"/>
</dbReference>
<feature type="binding site" evidence="5">
    <location>
        <begin position="282"/>
        <end position="285"/>
    </location>
    <ligand>
        <name>GTP</name>
        <dbReference type="ChEBI" id="CHEBI:37565"/>
    </ligand>
</feature>
<dbReference type="GO" id="GO:0005737">
    <property type="term" value="C:cytoplasm"/>
    <property type="evidence" value="ECO:0007669"/>
    <property type="project" value="TreeGrafter"/>
</dbReference>
<dbReference type="Gene3D" id="3.40.50.300">
    <property type="entry name" value="P-loop containing nucleotide triphosphate hydrolases"/>
    <property type="match status" value="1"/>
</dbReference>
<keyword evidence="2 5" id="KW-0547">Nucleotide-binding</keyword>
<gene>
    <name evidence="7" type="primary">GPA1_6</name>
    <name evidence="7" type="ORF">HK099_003510</name>
</gene>
<dbReference type="GO" id="GO:0007188">
    <property type="term" value="P:adenylate cyclase-modulating G protein-coupled receptor signaling pathway"/>
    <property type="evidence" value="ECO:0007669"/>
    <property type="project" value="TreeGrafter"/>
</dbReference>
<feature type="binding site" evidence="5">
    <location>
        <begin position="212"/>
        <end position="216"/>
    </location>
    <ligand>
        <name>GTP</name>
        <dbReference type="ChEBI" id="CHEBI:37565"/>
    </ligand>
</feature>
<keyword evidence="6" id="KW-0460">Magnesium</keyword>
<evidence type="ECO:0000256" key="6">
    <source>
        <dbReference type="PIRSR" id="PIRSR601019-2"/>
    </source>
</evidence>
<evidence type="ECO:0000256" key="1">
    <source>
        <dbReference type="ARBA" id="ARBA00022723"/>
    </source>
</evidence>
<dbReference type="GO" id="GO:0005834">
    <property type="term" value="C:heterotrimeric G-protein complex"/>
    <property type="evidence" value="ECO:0007669"/>
    <property type="project" value="InterPro"/>
</dbReference>
<evidence type="ECO:0000256" key="3">
    <source>
        <dbReference type="ARBA" id="ARBA00023134"/>
    </source>
</evidence>
<name>A0AAD5UAX8_9FUNG</name>
<keyword evidence="8" id="KW-1185">Reference proteome</keyword>